<evidence type="ECO:0000313" key="1">
    <source>
        <dbReference type="EMBL" id="KAK8852513.1"/>
    </source>
</evidence>
<proteinExistence type="predicted"/>
<protein>
    <recommendedName>
        <fullName evidence="3">Importin N-terminal domain-containing protein</fullName>
    </recommendedName>
</protein>
<gene>
    <name evidence="1" type="ORF">M9Y10_017498</name>
</gene>
<sequence>MDNEVENYILLLQNLNNPQDQNFERANKIISELIMKEDLNFLSAILNILLNLDLETNESFYALSIAKEYFKKSIVYDKFHDPFPKSSFTKDQIILFQKAAYRFFSSKKSFIRNNAADLYVQAFRTIFFYETDLIPQLIEKLANNSTQFEETLTIMECFCLIFSELEMCENEQKIFQILLQLLNQFSEKSEYVSIFFRLLTKFDHPIFQLLSEESTSSVKSIIVHFYREKVQLKTDIIKFLQSPFLDINNYCQIVDQLLPLFYDDLLHVESLPSQVELSILNFISTDLLNKYPQTINFFLTQLLPVILNISKLFSLEDDPRYFVPDEWETFNAAQDIIISLLFHQTDQKFKTIIFLSILPFIQNGLLNEDLHFRCVSMNLLSYSLSSVPPEIINQSISIDIVYQSLNQTINNNSCRVRFYWMQLLLNAFLFYGLDIALQFIDFLFKSIFDCEPISINAITILVYIGKDEHFTLQDLFFSNISEILCGNECQQLFNQSSAISNLVNALIFPQKHKEYAEPVAQFIITYLNKSLTFPEEISRNINRGVLHGLCSVLFVLISQYFLEFKKEDIKKLSDLSISLYNRFSLGSELASISPLIIKFPDLFSSQLKIYIDLVLSGFSNIESIYSFPRFITFSLFLAVHFDLSQFNLNMIVNYIQLFNTSQNFDIKKEVLSALVAALDLKPNMFSNDIIVNAEDFYQDLTENVPIIFSTFNEDSIPYYMNVARLFKWLIVKTEFRKLPKSFLFVNQLIVNILDFDDLAFSIFKQLKLLYVAFHNAYEIQLNELMNSQQVYKEKYMYLDQMIVEASKQNQKKS</sequence>
<organism evidence="1 2">
    <name type="scientific">Tritrichomonas musculus</name>
    <dbReference type="NCBI Taxonomy" id="1915356"/>
    <lineage>
        <taxon>Eukaryota</taxon>
        <taxon>Metamonada</taxon>
        <taxon>Parabasalia</taxon>
        <taxon>Tritrichomonadida</taxon>
        <taxon>Tritrichomonadidae</taxon>
        <taxon>Tritrichomonas</taxon>
    </lineage>
</organism>
<accession>A0ABR2HTR1</accession>
<keyword evidence="2" id="KW-1185">Reference proteome</keyword>
<comment type="caution">
    <text evidence="1">The sequence shown here is derived from an EMBL/GenBank/DDBJ whole genome shotgun (WGS) entry which is preliminary data.</text>
</comment>
<dbReference type="InterPro" id="IPR016024">
    <property type="entry name" value="ARM-type_fold"/>
</dbReference>
<dbReference type="InterPro" id="IPR011989">
    <property type="entry name" value="ARM-like"/>
</dbReference>
<dbReference type="Gene3D" id="1.25.10.10">
    <property type="entry name" value="Leucine-rich Repeat Variant"/>
    <property type="match status" value="1"/>
</dbReference>
<dbReference type="Proteomes" id="UP001470230">
    <property type="component" value="Unassembled WGS sequence"/>
</dbReference>
<evidence type="ECO:0008006" key="3">
    <source>
        <dbReference type="Google" id="ProtNLM"/>
    </source>
</evidence>
<evidence type="ECO:0000313" key="2">
    <source>
        <dbReference type="Proteomes" id="UP001470230"/>
    </source>
</evidence>
<name>A0ABR2HTR1_9EUKA</name>
<dbReference type="EMBL" id="JAPFFF010000023">
    <property type="protein sequence ID" value="KAK8852513.1"/>
    <property type="molecule type" value="Genomic_DNA"/>
</dbReference>
<reference evidence="1 2" key="1">
    <citation type="submission" date="2024-04" db="EMBL/GenBank/DDBJ databases">
        <title>Tritrichomonas musculus Genome.</title>
        <authorList>
            <person name="Alves-Ferreira E."/>
            <person name="Grigg M."/>
            <person name="Lorenzi H."/>
            <person name="Galac M."/>
        </authorList>
    </citation>
    <scope>NUCLEOTIDE SEQUENCE [LARGE SCALE GENOMIC DNA]</scope>
    <source>
        <strain evidence="1 2">EAF2021</strain>
    </source>
</reference>
<dbReference type="SUPFAM" id="SSF48371">
    <property type="entry name" value="ARM repeat"/>
    <property type="match status" value="1"/>
</dbReference>